<evidence type="ECO:0000313" key="1">
    <source>
        <dbReference type="EMBL" id="CAH1973081.1"/>
    </source>
</evidence>
<dbReference type="EMBL" id="CAKOFQ010006805">
    <property type="protein sequence ID" value="CAH1973081.1"/>
    <property type="molecule type" value="Genomic_DNA"/>
</dbReference>
<feature type="non-terminal residue" evidence="1">
    <location>
        <position position="1"/>
    </location>
</feature>
<dbReference type="Proteomes" id="UP001152888">
    <property type="component" value="Unassembled WGS sequence"/>
</dbReference>
<sequence length="404" mass="46768">SRERRQFIEKKNLENSKAHATYISSRIQNEIIECCGEEILDIVLSRVRQSQYYSITFDETTDISHKSQVSIDCIEFVDCYSNFDEDSMEPKLTGQILAQTVKHFIKTNNLDSKLCVSIGTDTCNLMLGEQKGAVMELQKCLPKALKSPCANHALNLSISKSSSVQAVRNTVGIMKEVIAFFKASAKRNTVLKRKLDGYQIHSMCETQWTERHVSVLKSDSKFEKIVECLCDILALIVNLSKILQSKTIDKQYAVKLIGNIISVVQERRANSEKHFRILFASIMKSHETQGIELTMPRITSRQMNRLNIVTSNKENHYRLNLYVPLLDNILQDLVYRFNEESLNIYNFNIFFASVYNSKTEAEVMDILETISKYTYTRYYRQWNVTIFHHAMKTFFLQLIDAFNY</sequence>
<proteinExistence type="predicted"/>
<dbReference type="AlphaFoldDB" id="A0A9P0KHX8"/>
<dbReference type="OrthoDB" id="6604085at2759"/>
<comment type="caution">
    <text evidence="1">The sequence shown here is derived from an EMBL/GenBank/DDBJ whole genome shotgun (WGS) entry which is preliminary data.</text>
</comment>
<organism evidence="1 2">
    <name type="scientific">Acanthoscelides obtectus</name>
    <name type="common">Bean weevil</name>
    <name type="synonym">Bruchus obtectus</name>
    <dbReference type="NCBI Taxonomy" id="200917"/>
    <lineage>
        <taxon>Eukaryota</taxon>
        <taxon>Metazoa</taxon>
        <taxon>Ecdysozoa</taxon>
        <taxon>Arthropoda</taxon>
        <taxon>Hexapoda</taxon>
        <taxon>Insecta</taxon>
        <taxon>Pterygota</taxon>
        <taxon>Neoptera</taxon>
        <taxon>Endopterygota</taxon>
        <taxon>Coleoptera</taxon>
        <taxon>Polyphaga</taxon>
        <taxon>Cucujiformia</taxon>
        <taxon>Chrysomeloidea</taxon>
        <taxon>Chrysomelidae</taxon>
        <taxon>Bruchinae</taxon>
        <taxon>Bruchini</taxon>
        <taxon>Acanthoscelides</taxon>
    </lineage>
</organism>
<dbReference type="PANTHER" id="PTHR46289">
    <property type="entry name" value="52 KDA REPRESSOR OF THE INHIBITOR OF THE PROTEIN KINASE-LIKE PROTEIN-RELATED"/>
    <property type="match status" value="1"/>
</dbReference>
<dbReference type="SUPFAM" id="SSF53098">
    <property type="entry name" value="Ribonuclease H-like"/>
    <property type="match status" value="1"/>
</dbReference>
<name>A0A9P0KHX8_ACAOB</name>
<keyword evidence="2" id="KW-1185">Reference proteome</keyword>
<dbReference type="InterPro" id="IPR052958">
    <property type="entry name" value="IFN-induced_PKR_regulator"/>
</dbReference>
<dbReference type="PANTHER" id="PTHR46289:SF14">
    <property type="entry name" value="DUF4371 DOMAIN-CONTAINING PROTEIN"/>
    <property type="match status" value="1"/>
</dbReference>
<evidence type="ECO:0000313" key="2">
    <source>
        <dbReference type="Proteomes" id="UP001152888"/>
    </source>
</evidence>
<accession>A0A9P0KHX8</accession>
<reference evidence="1" key="1">
    <citation type="submission" date="2022-03" db="EMBL/GenBank/DDBJ databases">
        <authorList>
            <person name="Sayadi A."/>
        </authorList>
    </citation>
    <scope>NUCLEOTIDE SEQUENCE</scope>
</reference>
<evidence type="ECO:0008006" key="3">
    <source>
        <dbReference type="Google" id="ProtNLM"/>
    </source>
</evidence>
<protein>
    <recommendedName>
        <fullName evidence="3">DUF4371 domain-containing protein</fullName>
    </recommendedName>
</protein>
<gene>
    <name evidence="1" type="ORF">ACAOBT_LOCUS10353</name>
</gene>
<dbReference type="InterPro" id="IPR012337">
    <property type="entry name" value="RNaseH-like_sf"/>
</dbReference>